<dbReference type="Proteomes" id="UP000823894">
    <property type="component" value="Unassembled WGS sequence"/>
</dbReference>
<proteinExistence type="inferred from homology"/>
<feature type="signal peptide" evidence="6">
    <location>
        <begin position="1"/>
        <end position="31"/>
    </location>
</feature>
<dbReference type="EMBL" id="DWWK01000209">
    <property type="protein sequence ID" value="HJC39867.1"/>
    <property type="molecule type" value="Genomic_DNA"/>
</dbReference>
<keyword evidence="5" id="KW-0812">Transmembrane</keyword>
<comment type="caution">
    <text evidence="9">The sequence shown here is derived from an EMBL/GenBank/DDBJ whole genome shotgun (WGS) entry which is preliminary data.</text>
</comment>
<keyword evidence="5" id="KW-0472">Membrane</keyword>
<keyword evidence="1 3" id="KW-0378">Hydrolase</keyword>
<protein>
    <submittedName>
        <fullName evidence="9">Beta-N-acetylglucosaminidase domain-containing protein</fullName>
    </submittedName>
</protein>
<comment type="similarity">
    <text evidence="3">Belongs to the glycosyl hydrolase 84 family.</text>
</comment>
<evidence type="ECO:0000313" key="10">
    <source>
        <dbReference type="Proteomes" id="UP000823894"/>
    </source>
</evidence>
<dbReference type="SUPFAM" id="SSF49785">
    <property type="entry name" value="Galactose-binding domain-like"/>
    <property type="match status" value="3"/>
</dbReference>
<feature type="domain" description="GH84" evidence="8">
    <location>
        <begin position="188"/>
        <end position="458"/>
    </location>
</feature>
<dbReference type="GO" id="GO:0005975">
    <property type="term" value="P:carbohydrate metabolic process"/>
    <property type="evidence" value="ECO:0007669"/>
    <property type="project" value="UniProtKB-ARBA"/>
</dbReference>
<feature type="transmembrane region" description="Helical" evidence="5">
    <location>
        <begin position="1968"/>
        <end position="1988"/>
    </location>
</feature>
<sequence length="1993" mass="218445">MTFGGRRGFRRAGSFVLAAAMLCGSLYIAPAAEAEAADQTEYEIYPTPHVMTYEDGDYIIRNEVNVVYESGIDDATKDRLNETLELKGDITVEESDTIVDGMTNVLVGIEGSGEYVDNYADENIEVTTEGLFDELDSYVLDSGDGVITVLGADTDASFYGLTSLYHVIKQLDSYTIRNFHIEDWADVASRGFIEGYYGNPWSTEDRINLMTWGGYYKLNSYFYAPKNDPKHNSNWRQLYTDEEIETLIKPLADAGNASKCRFVYALHTFMNNAVRFDTEEHYQEDLAIVQAKFEQVIEAGVRQVAILADDAANVGADNYIKFLNDMTDWLAEMGKKYPDLKQTLPFCTVEYMYNGQSYYQQFPENVQIVMTGGRIWGEVSNSFTETFTNTAGRGPYMWINWPCTDNSKNHLIMGGYSTFLHPGVDPAKIQGIVLNPMQQSEPSKVAIFGNACYSWNIWETEEEADLAWNNSFKYVDHNSAIETEGSNALRELSKHMMNQNMDSRVTALQESVDLAPMLTAFKDKLNSNTVTAEDVDALIAEFEVLQDAADIYEAQAGDTNVRDQIIYWLDCWDDTTDAAIAYLNGVKAVINGDTTAILQYNTAGKTAFDSSKTHALWYLDHYEYAEAGVQHIVPFIQATADYVSKYAETAMNPDALIQSFITNRADTPNGSTDNVFDGDDGTMASYRNPVWIYTGDYVGVMYNRVINISDIRFLLGTGKNHFEASKLQYTVDGSEWLDLELTGMENAFTGVRDQYLEVVVGTENLPEDFQAMGIRLVATADNQLDAYLNVHEIQINKNSAQQPEEQERYTGTVTYDGISVRDGAEANYFDSNDSTEVQLAKGPYEAPNREIIPVGATLTVTFDEPKTVGSFRLVQGVSAAADVFSNADVEYQVDGSDEWVKAGTLTSAADQTVDFGSAADVKAVRILNQEATSGWVRISEIEILAPESGEVTPIQYNVIRTDRWKVYQGSEANLYDGNDDSFVWYDPDGDDNTTGDDFLVDDYLGYDLGKVANLVSAHIVVGHDGGDKLVNYTIETSVDGDTWTPVEGYENYTGAASGKDTLDIDLTGTSAQYIRIRNLTQQGSWGKFSEFTVEEEQQAGGTSEYVYTNVASDITAVADEGIVSLTAGTVYLNTDEYIGVKLDRIKNVTGVAASELPEGTVLETSMNGIVWSEYSGENVDARYIRIRSTEDSVELNLEQFDVNYAFIGAKSVESDFAMAQTTNDMRVSGTVENVFDGDLSTIGMINGAQEAGKHITFDLGQVIHFSSLRYYIIETQLNYLRNADFEVSVDGEEWTTVLHVGQETENVWDDTTAKDMQGITLTHDDMNPGYMYAEAADLDVDGRYIRITPVETYSHRWVGFSELQINGGAYISTEGNRDIISEDVEEEGKIPSNMLDGNYSTTYKSSAADSSFTYRLSEPEGAASIRLIQLGEVSNAEVTAKYIGEDGEESLGKLNQAVNEFILPEGKTLESITVTWADTIPEIAEITVSAERGAAVDKSALGAALEQAAEDTWTTDSKNAYQTAWDVANDVYGNANASQTIVDSALGSLQTAYNNAVLKASNAEELQALVDSKVSNEKTIYTSVTYSAYESALNKLAAALENADNLSQAEADTLKANVENAQAALAYSSRNRELAELEAATYALYNAEDYTASSFQALTDAKNAIDALVAADKEAETAGAERVNPQEFIDARTAFQSAVAGLEYAGGEEPDEEISTAVLEYAIELAQDVNTDGVMEVVKENFEKALQTAEDVLARVQSGDKTVTQNEVDTAWQNLIKAMQYMEFKGADKSDLEKVIALAEEMNGNLDAYLDGGKEAFTSALTAAKEVYDDEFADEEEVSGAWKNLLDAMANMMLKPDKGLLEDLIAQAEGLNEADYDAESFAVVRAALTAAKEAFENEDATREEVNSSAAALKSALAQLTPADSSTQGTDTGNDSKDSGKDGSTSGTSSDNKKADTAGAVKTGDTANVIPIVIVLVICAAAVVAVIVIRNKKR</sequence>
<feature type="chain" id="PRO_5038626531" evidence="6">
    <location>
        <begin position="32"/>
        <end position="1993"/>
    </location>
</feature>
<dbReference type="Gene3D" id="1.20.1270.90">
    <property type="entry name" value="AF1782-like"/>
    <property type="match status" value="3"/>
</dbReference>
<dbReference type="InterPro" id="IPR008979">
    <property type="entry name" value="Galactose-bd-like_sf"/>
</dbReference>
<dbReference type="Pfam" id="PF07554">
    <property type="entry name" value="FIVAR"/>
    <property type="match status" value="4"/>
</dbReference>
<dbReference type="GO" id="GO:0015929">
    <property type="term" value="F:hexosaminidase activity"/>
    <property type="evidence" value="ECO:0007669"/>
    <property type="project" value="UniProtKB-ARBA"/>
</dbReference>
<dbReference type="SUPFAM" id="SSF51445">
    <property type="entry name" value="(Trans)glycosidases"/>
    <property type="match status" value="1"/>
</dbReference>
<evidence type="ECO:0000313" key="9">
    <source>
        <dbReference type="EMBL" id="HJC39867.1"/>
    </source>
</evidence>
<keyword evidence="5" id="KW-1133">Transmembrane helix</keyword>
<evidence type="ECO:0000256" key="2">
    <source>
        <dbReference type="ARBA" id="ARBA00023295"/>
    </source>
</evidence>
<feature type="domain" description="F5/8 type C" evidence="7">
    <location>
        <begin position="938"/>
        <end position="1098"/>
    </location>
</feature>
<keyword evidence="6" id="KW-0732">Signal</keyword>
<evidence type="ECO:0000256" key="4">
    <source>
        <dbReference type="SAM" id="MobiDB-lite"/>
    </source>
</evidence>
<organism evidence="9 10">
    <name type="scientific">Candidatus Mediterraneibacter faecigallinarum</name>
    <dbReference type="NCBI Taxonomy" id="2838669"/>
    <lineage>
        <taxon>Bacteria</taxon>
        <taxon>Bacillati</taxon>
        <taxon>Bacillota</taxon>
        <taxon>Clostridia</taxon>
        <taxon>Lachnospirales</taxon>
        <taxon>Lachnospiraceae</taxon>
        <taxon>Mediterraneibacter</taxon>
    </lineage>
</organism>
<dbReference type="InterPro" id="IPR017853">
    <property type="entry name" value="GH"/>
</dbReference>
<feature type="active site" description="Proton donor" evidence="3">
    <location>
        <position position="310"/>
    </location>
</feature>
<dbReference type="PROSITE" id="PS50022">
    <property type="entry name" value="FA58C_3"/>
    <property type="match status" value="1"/>
</dbReference>
<evidence type="ECO:0000256" key="5">
    <source>
        <dbReference type="SAM" id="Phobius"/>
    </source>
</evidence>
<dbReference type="Gene3D" id="3.30.379.10">
    <property type="entry name" value="Chitobiase/beta-hexosaminidase domain 2-like"/>
    <property type="match status" value="1"/>
</dbReference>
<gene>
    <name evidence="9" type="ORF">H9757_12565</name>
</gene>
<dbReference type="Gene3D" id="1.20.58.460">
    <property type="entry name" value="Hyaluronidase post-catalytic domain-like"/>
    <property type="match status" value="1"/>
</dbReference>
<accession>A0A9D2SYL1</accession>
<evidence type="ECO:0000256" key="6">
    <source>
        <dbReference type="SAM" id="SignalP"/>
    </source>
</evidence>
<dbReference type="InterPro" id="IPR051822">
    <property type="entry name" value="Glycosyl_Hydrolase_84"/>
</dbReference>
<dbReference type="PANTHER" id="PTHR13170:SF16">
    <property type="entry name" value="PROTEIN O-GLCNACASE"/>
    <property type="match status" value="1"/>
</dbReference>
<dbReference type="Pfam" id="PF02838">
    <property type="entry name" value="Glyco_hydro_20b"/>
    <property type="match status" value="1"/>
</dbReference>
<dbReference type="InterPro" id="IPR015882">
    <property type="entry name" value="HEX_bac_N"/>
</dbReference>
<evidence type="ECO:0000256" key="3">
    <source>
        <dbReference type="PROSITE-ProRule" id="PRU01353"/>
    </source>
</evidence>
<dbReference type="InterPro" id="IPR006311">
    <property type="entry name" value="TAT_signal"/>
</dbReference>
<dbReference type="GO" id="GO:1901135">
    <property type="term" value="P:carbohydrate derivative metabolic process"/>
    <property type="evidence" value="ECO:0007669"/>
    <property type="project" value="UniProtKB-ARBA"/>
</dbReference>
<dbReference type="PROSITE" id="PS51318">
    <property type="entry name" value="TAT"/>
    <property type="match status" value="1"/>
</dbReference>
<dbReference type="SUPFAM" id="SSF140657">
    <property type="entry name" value="Hyaluronidase post-catalytic domain-like"/>
    <property type="match status" value="1"/>
</dbReference>
<dbReference type="Gene3D" id="3.20.20.80">
    <property type="entry name" value="Glycosidases"/>
    <property type="match status" value="1"/>
</dbReference>
<keyword evidence="2 3" id="KW-0326">Glycosidase</keyword>
<dbReference type="Pfam" id="PF00754">
    <property type="entry name" value="F5_F8_type_C"/>
    <property type="match status" value="2"/>
</dbReference>
<dbReference type="SUPFAM" id="SSF55545">
    <property type="entry name" value="beta-N-acetylhexosaminidase-like domain"/>
    <property type="match status" value="1"/>
</dbReference>
<name>A0A9D2SYL1_9FIRM</name>
<evidence type="ECO:0000259" key="7">
    <source>
        <dbReference type="PROSITE" id="PS50022"/>
    </source>
</evidence>
<dbReference type="PANTHER" id="PTHR13170">
    <property type="entry name" value="O-GLCNACASE"/>
    <property type="match status" value="1"/>
</dbReference>
<dbReference type="InterPro" id="IPR011496">
    <property type="entry name" value="O-GlcNAcase_cat"/>
</dbReference>
<dbReference type="InterPro" id="IPR029018">
    <property type="entry name" value="Hex-like_dom2"/>
</dbReference>
<evidence type="ECO:0000256" key="1">
    <source>
        <dbReference type="ARBA" id="ARBA00022801"/>
    </source>
</evidence>
<dbReference type="PROSITE" id="PS52009">
    <property type="entry name" value="GH84"/>
    <property type="match status" value="1"/>
</dbReference>
<feature type="region of interest" description="Disordered" evidence="4">
    <location>
        <begin position="1919"/>
        <end position="1957"/>
    </location>
</feature>
<reference evidence="9" key="2">
    <citation type="submission" date="2021-04" db="EMBL/GenBank/DDBJ databases">
        <authorList>
            <person name="Gilroy R."/>
        </authorList>
    </citation>
    <scope>NUCLEOTIDE SEQUENCE</scope>
    <source>
        <strain evidence="9">ChiGjej1B1-1692</strain>
    </source>
</reference>
<dbReference type="Gene3D" id="2.60.120.260">
    <property type="entry name" value="Galactose-binding domain-like"/>
    <property type="match status" value="4"/>
</dbReference>
<dbReference type="InterPro" id="IPR000421">
    <property type="entry name" value="FA58C"/>
</dbReference>
<dbReference type="Pfam" id="PF07555">
    <property type="entry name" value="NAGidase"/>
    <property type="match status" value="1"/>
</dbReference>
<evidence type="ECO:0000259" key="8">
    <source>
        <dbReference type="PROSITE" id="PS52009"/>
    </source>
</evidence>
<reference evidence="9" key="1">
    <citation type="journal article" date="2021" name="PeerJ">
        <title>Extensive microbial diversity within the chicken gut microbiome revealed by metagenomics and culture.</title>
        <authorList>
            <person name="Gilroy R."/>
            <person name="Ravi A."/>
            <person name="Getino M."/>
            <person name="Pursley I."/>
            <person name="Horton D.L."/>
            <person name="Alikhan N.F."/>
            <person name="Baker D."/>
            <person name="Gharbi K."/>
            <person name="Hall N."/>
            <person name="Watson M."/>
            <person name="Adriaenssens E.M."/>
            <person name="Foster-Nyarko E."/>
            <person name="Jarju S."/>
            <person name="Secka A."/>
            <person name="Antonio M."/>
            <person name="Oren A."/>
            <person name="Chaudhuri R.R."/>
            <person name="La Ragione R."/>
            <person name="Hildebrand F."/>
            <person name="Pallen M.J."/>
        </authorList>
    </citation>
    <scope>NUCLEOTIDE SEQUENCE</scope>
    <source>
        <strain evidence="9">ChiGjej1B1-1692</strain>
    </source>
</reference>